<dbReference type="InterPro" id="IPR036191">
    <property type="entry name" value="RRF_sf"/>
</dbReference>
<dbReference type="NCBIfam" id="TIGR00496">
    <property type="entry name" value="frr"/>
    <property type="match status" value="1"/>
</dbReference>
<proteinExistence type="inferred from homology"/>
<dbReference type="PANTHER" id="PTHR20982:SF3">
    <property type="entry name" value="MITOCHONDRIAL RIBOSOME RECYCLING FACTOR PSEUDO 1"/>
    <property type="match status" value="1"/>
</dbReference>
<dbReference type="InterPro" id="IPR002661">
    <property type="entry name" value="Ribosome_recyc_fac"/>
</dbReference>
<keyword evidence="4 6" id="KW-0648">Protein biosynthesis</keyword>
<evidence type="ECO:0000256" key="4">
    <source>
        <dbReference type="ARBA" id="ARBA00022917"/>
    </source>
</evidence>
<evidence type="ECO:0000256" key="6">
    <source>
        <dbReference type="HAMAP-Rule" id="MF_00040"/>
    </source>
</evidence>
<comment type="subcellular location">
    <subcellularLocation>
        <location evidence="1 6">Cytoplasm</location>
    </subcellularLocation>
</comment>
<dbReference type="SUPFAM" id="SSF55194">
    <property type="entry name" value="Ribosome recycling factor, RRF"/>
    <property type="match status" value="1"/>
</dbReference>
<evidence type="ECO:0000256" key="5">
    <source>
        <dbReference type="ARBA" id="ARBA00025050"/>
    </source>
</evidence>
<dbReference type="Proteomes" id="UP000237351">
    <property type="component" value="Chromosome"/>
</dbReference>
<dbReference type="RefSeq" id="WP_085784734.1">
    <property type="nucleotide sequence ID" value="NZ_CP008743.1"/>
</dbReference>
<evidence type="ECO:0000259" key="7">
    <source>
        <dbReference type="Pfam" id="PF01765"/>
    </source>
</evidence>
<dbReference type="EMBL" id="CP008743">
    <property type="protein sequence ID" value="ARN85190.1"/>
    <property type="molecule type" value="Genomic_DNA"/>
</dbReference>
<sequence length="185" mass="20978">MSDFDVKEYERRMNAAIDVLHKEFAGLRTGRASINFLEPVVIDAYGGKLPLSQLATVNAPEARMLAVQVWDAQMAPIVEKAIRDAGLGVNPMREGQVIRVPMPELSKERRQELSKVAAKYAEQGRISVRNVRRDALDYLKKMEKDGTISEDQFHKFSDQVQKFTDQSVKKIDDTLALKEKDIMQV</sequence>
<gene>
    <name evidence="6" type="primary">frr</name>
    <name evidence="8" type="ORF">GQ61_07735</name>
</gene>
<dbReference type="FunFam" id="3.30.1360.40:FF:000001">
    <property type="entry name" value="Ribosome-recycling factor"/>
    <property type="match status" value="1"/>
</dbReference>
<dbReference type="GO" id="GO:0005829">
    <property type="term" value="C:cytosol"/>
    <property type="evidence" value="ECO:0007669"/>
    <property type="project" value="GOC"/>
</dbReference>
<dbReference type="CDD" id="cd00520">
    <property type="entry name" value="RRF"/>
    <property type="match status" value="1"/>
</dbReference>
<name>A0A1W6N5P3_9PROT</name>
<accession>A0A1W6N5P3</accession>
<reference evidence="8 9" key="1">
    <citation type="submission" date="2014-06" db="EMBL/GenBank/DDBJ databases">
        <title>The genome of the endonuclear symbiont Nucleicultrix amoebiphila.</title>
        <authorList>
            <person name="Schulz F."/>
            <person name="Horn M."/>
        </authorList>
    </citation>
    <scope>NUCLEOTIDE SEQUENCE [LARGE SCALE GENOMIC DNA]</scope>
    <source>
        <strain evidence="8 9">FS5</strain>
    </source>
</reference>
<dbReference type="AlphaFoldDB" id="A0A1W6N5P3"/>
<dbReference type="GO" id="GO:0002184">
    <property type="term" value="P:cytoplasmic translational termination"/>
    <property type="evidence" value="ECO:0007669"/>
    <property type="project" value="TreeGrafter"/>
</dbReference>
<dbReference type="Gene3D" id="1.10.132.20">
    <property type="entry name" value="Ribosome-recycling factor"/>
    <property type="match status" value="1"/>
</dbReference>
<organism evidence="8 9">
    <name type="scientific">Candidatus Nucleicultrix amoebiphila FS5</name>
    <dbReference type="NCBI Taxonomy" id="1414854"/>
    <lineage>
        <taxon>Bacteria</taxon>
        <taxon>Pseudomonadati</taxon>
        <taxon>Pseudomonadota</taxon>
        <taxon>Alphaproteobacteria</taxon>
        <taxon>Holosporales</taxon>
        <taxon>Candidatus Nucleicultricaceae</taxon>
        <taxon>Candidatus Nucleicultrix</taxon>
    </lineage>
</organism>
<dbReference type="STRING" id="1414854.GQ61_07735"/>
<evidence type="ECO:0000313" key="8">
    <source>
        <dbReference type="EMBL" id="ARN85190.1"/>
    </source>
</evidence>
<evidence type="ECO:0000256" key="3">
    <source>
        <dbReference type="ARBA" id="ARBA00022490"/>
    </source>
</evidence>
<dbReference type="InterPro" id="IPR023584">
    <property type="entry name" value="Ribosome_recyc_fac_dom"/>
</dbReference>
<dbReference type="GO" id="GO:0043023">
    <property type="term" value="F:ribosomal large subunit binding"/>
    <property type="evidence" value="ECO:0007669"/>
    <property type="project" value="TreeGrafter"/>
</dbReference>
<evidence type="ECO:0000256" key="1">
    <source>
        <dbReference type="ARBA" id="ARBA00004496"/>
    </source>
</evidence>
<feature type="domain" description="Ribosome recycling factor" evidence="7">
    <location>
        <begin position="20"/>
        <end position="183"/>
    </location>
</feature>
<protein>
    <recommendedName>
        <fullName evidence="6">Ribosome-recycling factor</fullName>
        <shortName evidence="6">RRF</shortName>
    </recommendedName>
    <alternativeName>
        <fullName evidence="6">Ribosome-releasing factor</fullName>
    </alternativeName>
</protein>
<keyword evidence="3 6" id="KW-0963">Cytoplasm</keyword>
<evidence type="ECO:0000256" key="2">
    <source>
        <dbReference type="ARBA" id="ARBA00005912"/>
    </source>
</evidence>
<dbReference type="PANTHER" id="PTHR20982">
    <property type="entry name" value="RIBOSOME RECYCLING FACTOR"/>
    <property type="match status" value="1"/>
</dbReference>
<dbReference type="KEGG" id="naf:GQ61_07735"/>
<dbReference type="HAMAP" id="MF_00040">
    <property type="entry name" value="RRF"/>
    <property type="match status" value="1"/>
</dbReference>
<dbReference type="FunFam" id="1.10.132.20:FF:000001">
    <property type="entry name" value="Ribosome-recycling factor"/>
    <property type="match status" value="1"/>
</dbReference>
<comment type="similarity">
    <text evidence="2 6">Belongs to the RRF family.</text>
</comment>
<keyword evidence="9" id="KW-1185">Reference proteome</keyword>
<comment type="function">
    <text evidence="5 6">Responsible for the release of ribosomes from messenger RNA at the termination of protein biosynthesis. May increase the efficiency of translation by recycling ribosomes from one round of translation to another.</text>
</comment>
<dbReference type="Gene3D" id="3.30.1360.40">
    <property type="match status" value="1"/>
</dbReference>
<dbReference type="Pfam" id="PF01765">
    <property type="entry name" value="RRF"/>
    <property type="match status" value="1"/>
</dbReference>
<dbReference type="OrthoDB" id="9804006at2"/>
<evidence type="ECO:0000313" key="9">
    <source>
        <dbReference type="Proteomes" id="UP000237351"/>
    </source>
</evidence>